<dbReference type="RefSeq" id="WP_214346082.1">
    <property type="nucleotide sequence ID" value="NZ_JAHBOH010000001.1"/>
</dbReference>
<reference evidence="1 2" key="1">
    <citation type="submission" date="2021-05" db="EMBL/GenBank/DDBJ databases">
        <title>Description of Cellulomonas sp. DKR-3 sp. nov.</title>
        <authorList>
            <person name="Dahal R.H."/>
            <person name="Chaudhary D.K."/>
        </authorList>
    </citation>
    <scope>NUCLEOTIDE SEQUENCE [LARGE SCALE GENOMIC DNA]</scope>
    <source>
        <strain evidence="1 2">DKR-3</strain>
    </source>
</reference>
<keyword evidence="2" id="KW-1185">Reference proteome</keyword>
<gene>
    <name evidence="1" type="ORF">KIN34_02140</name>
</gene>
<evidence type="ECO:0000313" key="1">
    <source>
        <dbReference type="EMBL" id="MBT0993093.1"/>
    </source>
</evidence>
<proteinExistence type="predicted"/>
<name>A0ABS5TVB7_9CELL</name>
<comment type="caution">
    <text evidence="1">The sequence shown here is derived from an EMBL/GenBank/DDBJ whole genome shotgun (WGS) entry which is preliminary data.</text>
</comment>
<sequence>MTPQDTPPPEPGSPRRRARRRWWRGALVVVAALVVWGAVDAALAAGGLRSAAADASRVRDLVLAGDVTAAAAVGDDAARDARRARSAAHRLPLTLAQALPLVGDDVTALRDVADAAAGIATDALPGVLDAVGTLDHLAAADGRVDVAAIAAAAPAVTRADDAVRHATAVLEGIGTGGLVGPVADGVTRARDAVADIAPVTAAAGRAARVVPSMLGADGPRDYLVLVQTNAELRAAGGIPGALLQVHVADGTFEIVDQRGADEVNGPDADVLPLTPAEGELFGDQLGRYVQDVTLTPHFPRTAELARAMWERATGVSVDGVLAIDPVVLQLVVAATGDVRLPDGTVLTGEGTARTLLHDVYLRVPDPTAQDAWFAVAAQAVLDQAVRTAPSAPRELLDALGAATAQRRVLLWSAHEDEQSLLAATSLAGAVTGRDGPSPVVGVYLNDGSAAKMSWFLEETVSARETCTPRGRRVEVTLTMRSTAPTGGAGLPRYVTGAFLPAGDVRTGYDLYAPYGGLVEQVVVDGEPTEVFHAAYLDLDVASWTAQLAPGERTTVVATMTVPDGLTGPVLLSRTPTAHPAAVPVVGRGGGCGAGDGGGSGAEG</sequence>
<dbReference type="EMBL" id="JAHBOH010000001">
    <property type="protein sequence ID" value="MBT0993093.1"/>
    <property type="molecule type" value="Genomic_DNA"/>
</dbReference>
<dbReference type="Proteomes" id="UP000722125">
    <property type="component" value="Unassembled WGS sequence"/>
</dbReference>
<accession>A0ABS5TVB7</accession>
<dbReference type="InterPro" id="IPR025101">
    <property type="entry name" value="DUF4012"/>
</dbReference>
<dbReference type="Pfam" id="PF13196">
    <property type="entry name" value="DUF4012"/>
    <property type="match status" value="1"/>
</dbReference>
<evidence type="ECO:0000313" key="2">
    <source>
        <dbReference type="Proteomes" id="UP000722125"/>
    </source>
</evidence>
<organism evidence="1 2">
    <name type="scientific">Cellulomonas fulva</name>
    <dbReference type="NCBI Taxonomy" id="2835530"/>
    <lineage>
        <taxon>Bacteria</taxon>
        <taxon>Bacillati</taxon>
        <taxon>Actinomycetota</taxon>
        <taxon>Actinomycetes</taxon>
        <taxon>Micrococcales</taxon>
        <taxon>Cellulomonadaceae</taxon>
        <taxon>Cellulomonas</taxon>
    </lineage>
</organism>
<protein>
    <submittedName>
        <fullName evidence="1">DUF4012 domain-containing protein</fullName>
    </submittedName>
</protein>